<keyword evidence="3" id="KW-1185">Reference proteome</keyword>
<organism evidence="2 3">
    <name type="scientific">Agromyces bauzanensis</name>
    <dbReference type="NCBI Taxonomy" id="1308924"/>
    <lineage>
        <taxon>Bacteria</taxon>
        <taxon>Bacillati</taxon>
        <taxon>Actinomycetota</taxon>
        <taxon>Actinomycetes</taxon>
        <taxon>Micrococcales</taxon>
        <taxon>Microbacteriaceae</taxon>
        <taxon>Agromyces</taxon>
    </lineage>
</organism>
<feature type="chain" id="PRO_5037065874" evidence="1">
    <location>
        <begin position="30"/>
        <end position="144"/>
    </location>
</feature>
<dbReference type="EMBL" id="BMMD01000014">
    <property type="protein sequence ID" value="GGJ85791.1"/>
    <property type="molecule type" value="Genomic_DNA"/>
</dbReference>
<evidence type="ECO:0000256" key="1">
    <source>
        <dbReference type="SAM" id="SignalP"/>
    </source>
</evidence>
<keyword evidence="1" id="KW-0732">Signal</keyword>
<protein>
    <submittedName>
        <fullName evidence="2">Uncharacterized protein</fullName>
    </submittedName>
</protein>
<reference evidence="2" key="1">
    <citation type="journal article" date="2014" name="Int. J. Syst. Evol. Microbiol.">
        <title>Complete genome sequence of Corynebacterium casei LMG S-19264T (=DSM 44701T), isolated from a smear-ripened cheese.</title>
        <authorList>
            <consortium name="US DOE Joint Genome Institute (JGI-PGF)"/>
            <person name="Walter F."/>
            <person name="Albersmeier A."/>
            <person name="Kalinowski J."/>
            <person name="Ruckert C."/>
        </authorList>
    </citation>
    <scope>NUCLEOTIDE SEQUENCE</scope>
    <source>
        <strain evidence="2">CGMCC 1.8984</strain>
    </source>
</reference>
<gene>
    <name evidence="2" type="ORF">GCM10011372_25150</name>
</gene>
<evidence type="ECO:0000313" key="3">
    <source>
        <dbReference type="Proteomes" id="UP000636956"/>
    </source>
</evidence>
<dbReference type="AlphaFoldDB" id="A0A917PN52"/>
<evidence type="ECO:0000313" key="2">
    <source>
        <dbReference type="EMBL" id="GGJ85791.1"/>
    </source>
</evidence>
<dbReference type="Proteomes" id="UP000636956">
    <property type="component" value="Unassembled WGS sequence"/>
</dbReference>
<reference evidence="2" key="2">
    <citation type="submission" date="2020-09" db="EMBL/GenBank/DDBJ databases">
        <authorList>
            <person name="Sun Q."/>
            <person name="Zhou Y."/>
        </authorList>
    </citation>
    <scope>NUCLEOTIDE SEQUENCE</scope>
    <source>
        <strain evidence="2">CGMCC 1.8984</strain>
    </source>
</reference>
<feature type="signal peptide" evidence="1">
    <location>
        <begin position="1"/>
        <end position="29"/>
    </location>
</feature>
<dbReference type="RefSeq" id="WP_188743779.1">
    <property type="nucleotide sequence ID" value="NZ_BAABFW010000017.1"/>
</dbReference>
<accession>A0A917PN52</accession>
<proteinExistence type="predicted"/>
<name>A0A917PN52_9MICO</name>
<comment type="caution">
    <text evidence="2">The sequence shown here is derived from an EMBL/GenBank/DDBJ whole genome shotgun (WGS) entry which is preliminary data.</text>
</comment>
<sequence length="144" mass="14763">MFSRTMTNIGAGIGLAAAISLGSGMAAYAHDCYVPNRSAQGNAGVSNSQAWFTLYIPDALAGDVANGVITTEQADCIFDLYTQGGGPEVVSIMYKGAAGQGGLIGANNPNDWLMSNGTGVDHFFDTYGGLIFGSYEACGASFPV</sequence>